<name>A0A370CI39_9COXI</name>
<accession>A0A370CI39</accession>
<organism evidence="2 3">
    <name type="scientific">Candidatus Aquirickettsiella gammari</name>
    <dbReference type="NCBI Taxonomy" id="2016198"/>
    <lineage>
        <taxon>Bacteria</taxon>
        <taxon>Pseudomonadati</taxon>
        <taxon>Pseudomonadota</taxon>
        <taxon>Gammaproteobacteria</taxon>
        <taxon>Legionellales</taxon>
        <taxon>Coxiellaceae</taxon>
        <taxon>Candidatus Aquirickettsiella</taxon>
    </lineage>
</organism>
<dbReference type="Gene3D" id="3.40.50.10610">
    <property type="entry name" value="ABC-type transport auxiliary lipoprotein component"/>
    <property type="match status" value="1"/>
</dbReference>
<protein>
    <submittedName>
        <fullName evidence="2">ABC transporter</fullName>
    </submittedName>
</protein>
<dbReference type="AlphaFoldDB" id="A0A370CI39"/>
<feature type="domain" description="ABC-type transport auxiliary lipoprotein component" evidence="1">
    <location>
        <begin position="36"/>
        <end position="166"/>
    </location>
</feature>
<keyword evidence="3" id="KW-1185">Reference proteome</keyword>
<dbReference type="Proteomes" id="UP000226429">
    <property type="component" value="Unassembled WGS sequence"/>
</dbReference>
<proteinExistence type="predicted"/>
<evidence type="ECO:0000313" key="3">
    <source>
        <dbReference type="Proteomes" id="UP000226429"/>
    </source>
</evidence>
<reference evidence="2 3" key="2">
    <citation type="journal article" date="2018" name="J. Invertebr. Pathol.">
        <title>'Candidatus Aquirickettsiella gammari' (Gammaproteobacteria: Legionellales: Coxiellaceae): A bacterial pathogen of the freshwater crustacean Gammarus fossarum (Malacostraca: Amphipoda).</title>
        <authorList>
            <person name="Bojko J."/>
            <person name="Dunn A.M."/>
            <person name="Stebbing P.D."/>
            <person name="van Aerle R."/>
            <person name="Bacela-Spychalska K."/>
            <person name="Bean T.P."/>
            <person name="Urrutia A."/>
            <person name="Stentiford G.D."/>
        </authorList>
    </citation>
    <scope>NUCLEOTIDE SEQUENCE [LARGE SCALE GENOMIC DNA]</scope>
    <source>
        <strain evidence="2">RA15029</strain>
    </source>
</reference>
<dbReference type="Pfam" id="PF03886">
    <property type="entry name" value="ABC_trans_aux"/>
    <property type="match status" value="1"/>
</dbReference>
<evidence type="ECO:0000259" key="1">
    <source>
        <dbReference type="Pfam" id="PF03886"/>
    </source>
</evidence>
<evidence type="ECO:0000313" key="2">
    <source>
        <dbReference type="EMBL" id="RDH40114.1"/>
    </source>
</evidence>
<dbReference type="SUPFAM" id="SSF159594">
    <property type="entry name" value="XCC0632-like"/>
    <property type="match status" value="1"/>
</dbReference>
<dbReference type="EMBL" id="NMOS02000016">
    <property type="protein sequence ID" value="RDH40114.1"/>
    <property type="molecule type" value="Genomic_DNA"/>
</dbReference>
<reference evidence="2 3" key="1">
    <citation type="journal article" date="2017" name="Int. J. Syst. Evol. Microbiol.">
        <title>Aquarickettsiella crustaci n. gen. n. sp. (Gammaproteobacteria: Legionellales: Coxiellaceae); a bacterial pathogen of the freshwater crustacean: Gammarus fossarum (Malacostraca: Amphipoda).</title>
        <authorList>
            <person name="Bojko J."/>
            <person name="Dunn A.M."/>
            <person name="Stebbing P.D."/>
            <person name="Van Aerle R."/>
            <person name="Bacela-Spychalska K."/>
            <person name="Bean T.P."/>
            <person name="Stentiford G.D."/>
        </authorList>
    </citation>
    <scope>NUCLEOTIDE SEQUENCE [LARGE SCALE GENOMIC DNA]</scope>
    <source>
        <strain evidence="2">RA15029</strain>
    </source>
</reference>
<comment type="caution">
    <text evidence="2">The sequence shown here is derived from an EMBL/GenBank/DDBJ whole genome shotgun (WGS) entry which is preliminary data.</text>
</comment>
<sequence>MHYFTLAAKASDWDYCPQHRRHMPTILVNQARPNAVYNSARMIYIPACYQIQYFTQNRWTDPPAQMLQPLLISALQHTDRFQAIINTPSTTYYDWILNTQLLSFQQEFISIPSRFRIAIRAQLINARTRRVISSEDFLVTQIAPHDDAYGGALAANQATQKILNEISCFCLSNLTSLKLNH</sequence>
<dbReference type="InterPro" id="IPR005586">
    <property type="entry name" value="ABC_trans_aux"/>
</dbReference>
<gene>
    <name evidence="2" type="ORF">CFE62_005530</name>
</gene>